<dbReference type="RefSeq" id="WP_201117976.1">
    <property type="nucleotide sequence ID" value="NZ_CP067993.1"/>
</dbReference>
<keyword evidence="6" id="KW-0067">ATP-binding</keyword>
<dbReference type="CDD" id="cd00075">
    <property type="entry name" value="HATPase"/>
    <property type="match status" value="1"/>
</dbReference>
<dbReference type="Gene3D" id="3.30.565.10">
    <property type="entry name" value="Histidine kinase-like ATPase, C-terminal domain"/>
    <property type="match status" value="2"/>
</dbReference>
<evidence type="ECO:0000256" key="4">
    <source>
        <dbReference type="ARBA" id="ARBA00022741"/>
    </source>
</evidence>
<evidence type="ECO:0000256" key="6">
    <source>
        <dbReference type="ARBA" id="ARBA00022840"/>
    </source>
</evidence>
<feature type="domain" description="Histidine kinase" evidence="7">
    <location>
        <begin position="455"/>
        <end position="672"/>
    </location>
</feature>
<evidence type="ECO:0000313" key="8">
    <source>
        <dbReference type="EMBL" id="QQQ42828.1"/>
    </source>
</evidence>
<keyword evidence="3" id="KW-0808">Transferase</keyword>
<dbReference type="InterPro" id="IPR005467">
    <property type="entry name" value="His_kinase_dom"/>
</dbReference>
<keyword evidence="5 8" id="KW-0418">Kinase</keyword>
<dbReference type="EMBL" id="CP067993">
    <property type="protein sequence ID" value="QQQ42828.1"/>
    <property type="molecule type" value="Genomic_DNA"/>
</dbReference>
<comment type="catalytic activity">
    <reaction evidence="1">
        <text>ATP + protein L-histidine = ADP + protein N-phospho-L-histidine.</text>
        <dbReference type="EC" id="2.7.13.3"/>
    </reaction>
</comment>
<evidence type="ECO:0000256" key="5">
    <source>
        <dbReference type="ARBA" id="ARBA00022777"/>
    </source>
</evidence>
<sequence>MIGLLGEELISDEPVALVELVKNAFDADSSTVKVNFEVDSESKVKRIIVEDNGVGMTVETVLGAWFEPGTANKKNAMRSPGGRPYQGAKGIGRFASARLGDTLLLETKSVSQPPVSVVLSWGDFSDSEYLDDVELSYSVGSSVGFEHGTRLTIEGVDQTKWNAESFRRVHSRLSRLISPFKEVDGFDVALEIPGFPEISGAVETPPEIKSPKYRMYGALKSDGLLDAVIEIDGVESSRLTNQQILSKGYTPECGPFEFEVRAWDRDRDGLEPIARNLGTTVALLRQTLNVYCGVSVYRDGFRVYPYGEPGNDWLQLDLRSRQRPGQNFANNQIVAAIRLSRESNPDLQDRSAREGMIKNSAHQALEDWFIAVIQKLEEARYRVRPKQEKKNSDALFEAFDVSPALAKAKEELGNDHPLTKLIQATETQVSIGVERVQEVFSRLLLSAGLGHMVDVVIHEIGAPLGKINRQVEITKRMLSKDFVEVPAGYGESFAKMLSWTDQIYALRRRLEPHTAGRRGRAASFQVRDEVELTVSIYDALISKQGMTVEVEGGDDFTVKMSPAAFGQVIANLIDNAIYWSSYKNGVGGGGEIKVLIARDGAGFQVRVQDDGPGVAIEDEDRIFESYVSTKPNGMGLGLYIARLVIEPYGRLVYDRESGLNGACFVAKFEQGVGL</sequence>
<dbReference type="InterPro" id="IPR050980">
    <property type="entry name" value="2C_sensor_his_kinase"/>
</dbReference>
<dbReference type="GO" id="GO:0004673">
    <property type="term" value="F:protein histidine kinase activity"/>
    <property type="evidence" value="ECO:0007669"/>
    <property type="project" value="UniProtKB-EC"/>
</dbReference>
<evidence type="ECO:0000259" key="7">
    <source>
        <dbReference type="PROSITE" id="PS50109"/>
    </source>
</evidence>
<dbReference type="PRINTS" id="PR00344">
    <property type="entry name" value="BCTRLSENSOR"/>
</dbReference>
<dbReference type="EC" id="2.7.13.3" evidence="2"/>
<reference evidence="8 9" key="1">
    <citation type="submission" date="2021-01" db="EMBL/GenBank/DDBJ databases">
        <title>Genome Characterization of a novel Stenotrophomonas isolate with high keratinase activity.</title>
        <authorList>
            <person name="Cao Z.-J."/>
        </authorList>
    </citation>
    <scope>NUCLEOTIDE SEQUENCE [LARGE SCALE GENOMIC DNA]</scope>
    <source>
        <strain evidence="8 9">DHHJ</strain>
    </source>
</reference>
<evidence type="ECO:0000256" key="1">
    <source>
        <dbReference type="ARBA" id="ARBA00000085"/>
    </source>
</evidence>
<dbReference type="Pfam" id="PF02518">
    <property type="entry name" value="HATPase_c"/>
    <property type="match status" value="1"/>
</dbReference>
<proteinExistence type="predicted"/>
<dbReference type="InterPro" id="IPR003594">
    <property type="entry name" value="HATPase_dom"/>
</dbReference>
<dbReference type="PANTHER" id="PTHR44936">
    <property type="entry name" value="SENSOR PROTEIN CREC"/>
    <property type="match status" value="1"/>
</dbReference>
<protein>
    <recommendedName>
        <fullName evidence="2">histidine kinase</fullName>
        <ecNumber evidence="2">2.7.13.3</ecNumber>
    </recommendedName>
</protein>
<gene>
    <name evidence="8" type="ORF">JJL50_01880</name>
</gene>
<organism evidence="8 9">
    <name type="scientific">Stenotrophomonas maltophilia</name>
    <name type="common">Pseudomonas maltophilia</name>
    <name type="synonym">Xanthomonas maltophilia</name>
    <dbReference type="NCBI Taxonomy" id="40324"/>
    <lineage>
        <taxon>Bacteria</taxon>
        <taxon>Pseudomonadati</taxon>
        <taxon>Pseudomonadota</taxon>
        <taxon>Gammaproteobacteria</taxon>
        <taxon>Lysobacterales</taxon>
        <taxon>Lysobacteraceae</taxon>
        <taxon>Stenotrophomonas</taxon>
        <taxon>Stenotrophomonas maltophilia group</taxon>
    </lineage>
</organism>
<dbReference type="PANTHER" id="PTHR44936:SF10">
    <property type="entry name" value="SENSOR PROTEIN RSTB"/>
    <property type="match status" value="1"/>
</dbReference>
<evidence type="ECO:0000256" key="2">
    <source>
        <dbReference type="ARBA" id="ARBA00012438"/>
    </source>
</evidence>
<evidence type="ECO:0000256" key="3">
    <source>
        <dbReference type="ARBA" id="ARBA00022679"/>
    </source>
</evidence>
<keyword evidence="4" id="KW-0547">Nucleotide-binding</keyword>
<dbReference type="GO" id="GO:0005524">
    <property type="term" value="F:ATP binding"/>
    <property type="evidence" value="ECO:0007669"/>
    <property type="project" value="UniProtKB-KW"/>
</dbReference>
<dbReference type="InterPro" id="IPR004358">
    <property type="entry name" value="Sig_transdc_His_kin-like_C"/>
</dbReference>
<dbReference type="SUPFAM" id="SSF55874">
    <property type="entry name" value="ATPase domain of HSP90 chaperone/DNA topoisomerase II/histidine kinase"/>
    <property type="match status" value="2"/>
</dbReference>
<dbReference type="Pfam" id="PF13589">
    <property type="entry name" value="HATPase_c_3"/>
    <property type="match status" value="1"/>
</dbReference>
<name>A0ABD7C489_STEMA</name>
<evidence type="ECO:0000313" key="9">
    <source>
        <dbReference type="Proteomes" id="UP000596095"/>
    </source>
</evidence>
<dbReference type="AlphaFoldDB" id="A0ABD7C489"/>
<dbReference type="SMART" id="SM00387">
    <property type="entry name" value="HATPase_c"/>
    <property type="match status" value="1"/>
</dbReference>
<dbReference type="PROSITE" id="PS50109">
    <property type="entry name" value="HIS_KIN"/>
    <property type="match status" value="1"/>
</dbReference>
<dbReference type="Proteomes" id="UP000596095">
    <property type="component" value="Chromosome"/>
</dbReference>
<dbReference type="InterPro" id="IPR036890">
    <property type="entry name" value="HATPase_C_sf"/>
</dbReference>
<accession>A0ABD7C489</accession>